<keyword evidence="1" id="KW-1133">Transmembrane helix</keyword>
<feature type="transmembrane region" description="Helical" evidence="1">
    <location>
        <begin position="153"/>
        <end position="171"/>
    </location>
</feature>
<name>A0A396GTL1_MEDTR</name>
<organism evidence="2 4">
    <name type="scientific">Medicago truncatula</name>
    <name type="common">Barrel medic</name>
    <name type="synonym">Medicago tribuloides</name>
    <dbReference type="NCBI Taxonomy" id="3880"/>
    <lineage>
        <taxon>Eukaryota</taxon>
        <taxon>Viridiplantae</taxon>
        <taxon>Streptophyta</taxon>
        <taxon>Embryophyta</taxon>
        <taxon>Tracheophyta</taxon>
        <taxon>Spermatophyta</taxon>
        <taxon>Magnoliopsida</taxon>
        <taxon>eudicotyledons</taxon>
        <taxon>Gunneridae</taxon>
        <taxon>Pentapetalae</taxon>
        <taxon>rosids</taxon>
        <taxon>fabids</taxon>
        <taxon>Fabales</taxon>
        <taxon>Fabaceae</taxon>
        <taxon>Papilionoideae</taxon>
        <taxon>50 kb inversion clade</taxon>
        <taxon>NPAAA clade</taxon>
        <taxon>Hologalegina</taxon>
        <taxon>IRL clade</taxon>
        <taxon>Trifolieae</taxon>
        <taxon>Medicago</taxon>
    </lineage>
</organism>
<dbReference type="EMBL" id="PSQE01000007">
    <property type="protein sequence ID" value="RHN44501.1"/>
    <property type="molecule type" value="Genomic_DNA"/>
</dbReference>
<evidence type="ECO:0000313" key="4">
    <source>
        <dbReference type="Proteomes" id="UP000265566"/>
    </source>
</evidence>
<keyword evidence="1" id="KW-0812">Transmembrane</keyword>
<evidence type="ECO:0000256" key="1">
    <source>
        <dbReference type="SAM" id="Phobius"/>
    </source>
</evidence>
<dbReference type="EMBL" id="PSQE01000007">
    <property type="protein sequence ID" value="RHN44499.1"/>
    <property type="molecule type" value="Genomic_DNA"/>
</dbReference>
<evidence type="ECO:0000313" key="3">
    <source>
        <dbReference type="EMBL" id="RHN44501.1"/>
    </source>
</evidence>
<reference evidence="4" key="1">
    <citation type="journal article" date="2018" name="Nat. Plants">
        <title>Whole-genome landscape of Medicago truncatula symbiotic genes.</title>
        <authorList>
            <person name="Pecrix Y."/>
            <person name="Staton S.E."/>
            <person name="Sallet E."/>
            <person name="Lelandais-Briere C."/>
            <person name="Moreau S."/>
            <person name="Carrere S."/>
            <person name="Blein T."/>
            <person name="Jardinaud M.F."/>
            <person name="Latrasse D."/>
            <person name="Zouine M."/>
            <person name="Zahm M."/>
            <person name="Kreplak J."/>
            <person name="Mayjonade B."/>
            <person name="Satge C."/>
            <person name="Perez M."/>
            <person name="Cauet S."/>
            <person name="Marande W."/>
            <person name="Chantry-Darmon C."/>
            <person name="Lopez-Roques C."/>
            <person name="Bouchez O."/>
            <person name="Berard A."/>
            <person name="Debelle F."/>
            <person name="Munos S."/>
            <person name="Bendahmane A."/>
            <person name="Berges H."/>
            <person name="Niebel A."/>
            <person name="Buitink J."/>
            <person name="Frugier F."/>
            <person name="Benhamed M."/>
            <person name="Crespi M."/>
            <person name="Gouzy J."/>
            <person name="Gamas P."/>
        </authorList>
    </citation>
    <scope>NUCLEOTIDE SEQUENCE [LARGE SCALE GENOMIC DNA]</scope>
    <source>
        <strain evidence="4">cv. Jemalong A17</strain>
    </source>
</reference>
<reference evidence="2" key="2">
    <citation type="journal article" date="2018" name="Nat. Plants">
        <title>Whole-genome landscape of Medicago truncatula symbiotic genes.</title>
        <authorList>
            <person name="Pecrix Y."/>
            <person name="Gamas P."/>
            <person name="Carrere S."/>
        </authorList>
    </citation>
    <scope>NUCLEOTIDE SEQUENCE</scope>
    <source>
        <tissue evidence="2">Leaves</tissue>
    </source>
</reference>
<keyword evidence="1" id="KW-0472">Membrane</keyword>
<gene>
    <name evidence="2" type="ORF">MtrunA17_Chr7g0220081</name>
    <name evidence="3" type="ORF">MtrunA17_Chr7g0220101</name>
</gene>
<dbReference type="Gramene" id="rna38629">
    <property type="protein sequence ID" value="RHN44501.1"/>
    <property type="gene ID" value="gene38629"/>
</dbReference>
<proteinExistence type="predicted"/>
<comment type="caution">
    <text evidence="2">The sequence shown here is derived from an EMBL/GenBank/DDBJ whole genome shotgun (WGS) entry which is preliminary data.</text>
</comment>
<dbReference type="Gramene" id="rna38627">
    <property type="protein sequence ID" value="RHN44499.1"/>
    <property type="gene ID" value="gene38627"/>
</dbReference>
<feature type="transmembrane region" description="Helical" evidence="1">
    <location>
        <begin position="6"/>
        <end position="25"/>
    </location>
</feature>
<dbReference type="Proteomes" id="UP000265566">
    <property type="component" value="Chromosome 7"/>
</dbReference>
<sequence length="175" mass="19927">MLIKVVGTGFVLIFSFSLKLLLSLLSRKKKKQRPLFPFFSGETNFPARWPVVAPPRRSFKTQPNSKKISVLNILFLALCESELRFLKTNSRKPRSNKEKSKKSELKTLPFDLLRSVYSSPVRSFLFRFVLPCFGSDCVAFGSDLCCCGSDLCWLLLLLLSKVFEVMVLLGFSMNL</sequence>
<accession>A0A396GTL1</accession>
<evidence type="ECO:0000313" key="2">
    <source>
        <dbReference type="EMBL" id="RHN44499.1"/>
    </source>
</evidence>
<protein>
    <recommendedName>
        <fullName evidence="5">Transmembrane protein</fullName>
    </recommendedName>
</protein>
<evidence type="ECO:0008006" key="5">
    <source>
        <dbReference type="Google" id="ProtNLM"/>
    </source>
</evidence>
<dbReference type="AlphaFoldDB" id="A0A396GTL1"/>